<dbReference type="InterPro" id="IPR006202">
    <property type="entry name" value="Neur_chan_lig-bd"/>
</dbReference>
<gene>
    <name evidence="9" type="ORF">FSP39_009760</name>
</gene>
<organism evidence="9 10">
    <name type="scientific">Pinctada imbricata</name>
    <name type="common">Atlantic pearl-oyster</name>
    <name type="synonym">Pinctada martensii</name>
    <dbReference type="NCBI Taxonomy" id="66713"/>
    <lineage>
        <taxon>Eukaryota</taxon>
        <taxon>Metazoa</taxon>
        <taxon>Spiralia</taxon>
        <taxon>Lophotrochozoa</taxon>
        <taxon>Mollusca</taxon>
        <taxon>Bivalvia</taxon>
        <taxon>Autobranchia</taxon>
        <taxon>Pteriomorphia</taxon>
        <taxon>Pterioida</taxon>
        <taxon>Pterioidea</taxon>
        <taxon>Pteriidae</taxon>
        <taxon>Pinctada</taxon>
    </lineage>
</organism>
<dbReference type="SUPFAM" id="SSF63712">
    <property type="entry name" value="Nicotinic receptor ligand binding domain-like"/>
    <property type="match status" value="1"/>
</dbReference>
<dbReference type="PANTHER" id="PTHR18945">
    <property type="entry name" value="NEUROTRANSMITTER GATED ION CHANNEL"/>
    <property type="match status" value="1"/>
</dbReference>
<dbReference type="Gene3D" id="1.20.58.390">
    <property type="entry name" value="Neurotransmitter-gated ion-channel transmembrane domain"/>
    <property type="match status" value="1"/>
</dbReference>
<dbReference type="SUPFAM" id="SSF90112">
    <property type="entry name" value="Neurotransmitter-gated ion-channel transmembrane pore"/>
    <property type="match status" value="1"/>
</dbReference>
<feature type="transmembrane region" description="Helical" evidence="5">
    <location>
        <begin position="260"/>
        <end position="277"/>
    </location>
</feature>
<evidence type="ECO:0000256" key="4">
    <source>
        <dbReference type="ARBA" id="ARBA00023136"/>
    </source>
</evidence>
<dbReference type="GO" id="GO:0004888">
    <property type="term" value="F:transmembrane signaling receptor activity"/>
    <property type="evidence" value="ECO:0007669"/>
    <property type="project" value="InterPro"/>
</dbReference>
<dbReference type="GO" id="GO:0005230">
    <property type="term" value="F:extracellular ligand-gated monoatomic ion channel activity"/>
    <property type="evidence" value="ECO:0007669"/>
    <property type="project" value="InterPro"/>
</dbReference>
<reference evidence="9" key="1">
    <citation type="submission" date="2019-08" db="EMBL/GenBank/DDBJ databases">
        <title>The improved chromosome-level genome for the pearl oyster Pinctada fucata martensii using PacBio sequencing and Hi-C.</title>
        <authorList>
            <person name="Zheng Z."/>
        </authorList>
    </citation>
    <scope>NUCLEOTIDE SEQUENCE</scope>
    <source>
        <strain evidence="9">ZZ-2019</strain>
        <tissue evidence="9">Adductor muscle</tissue>
    </source>
</reference>
<dbReference type="CDD" id="cd19051">
    <property type="entry name" value="LGIC_TM_cation"/>
    <property type="match status" value="1"/>
</dbReference>
<name>A0AA88YBW8_PINIB</name>
<feature type="chain" id="PRO_5041640914" evidence="6">
    <location>
        <begin position="26"/>
        <end position="414"/>
    </location>
</feature>
<keyword evidence="4 5" id="KW-0472">Membrane</keyword>
<dbReference type="EMBL" id="VSWD01000005">
    <property type="protein sequence ID" value="KAK3102229.1"/>
    <property type="molecule type" value="Genomic_DNA"/>
</dbReference>
<keyword evidence="2 5" id="KW-0812">Transmembrane</keyword>
<accession>A0AA88YBW8</accession>
<dbReference type="GO" id="GO:0016020">
    <property type="term" value="C:membrane"/>
    <property type="evidence" value="ECO:0007669"/>
    <property type="project" value="UniProtKB-SubCell"/>
</dbReference>
<keyword evidence="10" id="KW-1185">Reference proteome</keyword>
<evidence type="ECO:0000313" key="10">
    <source>
        <dbReference type="Proteomes" id="UP001186944"/>
    </source>
</evidence>
<dbReference type="CDD" id="cd18989">
    <property type="entry name" value="LGIC_ECD_cation"/>
    <property type="match status" value="1"/>
</dbReference>
<dbReference type="InterPro" id="IPR038050">
    <property type="entry name" value="Neuro_actylchol_rec"/>
</dbReference>
<sequence>MMAAMKPCFTLCLIWLNIQVNVCLITPTYQDAVVLSNSLLQNYSRHLRPVLNQSSPVSVKANFVLKSISNFDEMEGTLKVVGGLHLYWRDEILCWNPFDNGNMISISLPISSVWHPIFYLVNSAYNMDISSDLESCTYQHTGEAAASHGFIVSSLCSPNTRFYPYDAHECILKFTTFTSKLHSDLITDGILMNEFEENSKWEILNPRAEIGIVGRYPSVDLKMTIQRRASFLMLTFVLPIVLLGLMNLVVFVLSNNSGERISFSVTVLLSFAVFITIISDKMPHTSTNLSIFCVYLLAALIYSSIIVVATVISVNIYNVQDFEQLPKILRAFTIYQLKRARKIGQISNEEMINNASFTKECVSVSVKEHIWGPQDLSDQCKIRKAGQLSDIFFLTIFVTVYLLGTTVFLVVIGS</sequence>
<evidence type="ECO:0000256" key="6">
    <source>
        <dbReference type="SAM" id="SignalP"/>
    </source>
</evidence>
<dbReference type="Pfam" id="PF02931">
    <property type="entry name" value="Neur_chan_LBD"/>
    <property type="match status" value="1"/>
</dbReference>
<evidence type="ECO:0000256" key="3">
    <source>
        <dbReference type="ARBA" id="ARBA00022989"/>
    </source>
</evidence>
<dbReference type="Pfam" id="PF02932">
    <property type="entry name" value="Neur_chan_memb"/>
    <property type="match status" value="1"/>
</dbReference>
<evidence type="ECO:0000313" key="9">
    <source>
        <dbReference type="EMBL" id="KAK3102229.1"/>
    </source>
</evidence>
<evidence type="ECO:0000256" key="2">
    <source>
        <dbReference type="ARBA" id="ARBA00022692"/>
    </source>
</evidence>
<keyword evidence="3 5" id="KW-1133">Transmembrane helix</keyword>
<evidence type="ECO:0000259" key="8">
    <source>
        <dbReference type="Pfam" id="PF02932"/>
    </source>
</evidence>
<keyword evidence="6" id="KW-0732">Signal</keyword>
<feature type="transmembrane region" description="Helical" evidence="5">
    <location>
        <begin position="391"/>
        <end position="412"/>
    </location>
</feature>
<feature type="domain" description="Neurotransmitter-gated ion-channel ligand-binding" evidence="7">
    <location>
        <begin position="35"/>
        <end position="228"/>
    </location>
</feature>
<dbReference type="InterPro" id="IPR036719">
    <property type="entry name" value="Neuro-gated_channel_TM_sf"/>
</dbReference>
<evidence type="ECO:0000256" key="5">
    <source>
        <dbReference type="SAM" id="Phobius"/>
    </source>
</evidence>
<feature type="domain" description="Neurotransmitter-gated ion-channel transmembrane" evidence="8">
    <location>
        <begin position="237"/>
        <end position="344"/>
    </location>
</feature>
<dbReference type="InterPro" id="IPR036734">
    <property type="entry name" value="Neur_chan_lig-bd_sf"/>
</dbReference>
<protein>
    <submittedName>
        <fullName evidence="9">Uncharacterized protein</fullName>
    </submittedName>
</protein>
<dbReference type="Gene3D" id="2.70.170.10">
    <property type="entry name" value="Neurotransmitter-gated ion-channel ligand-binding domain"/>
    <property type="match status" value="1"/>
</dbReference>
<dbReference type="AlphaFoldDB" id="A0AA88YBW8"/>
<evidence type="ECO:0000256" key="1">
    <source>
        <dbReference type="ARBA" id="ARBA00004141"/>
    </source>
</evidence>
<dbReference type="Proteomes" id="UP001186944">
    <property type="component" value="Unassembled WGS sequence"/>
</dbReference>
<feature type="signal peptide" evidence="6">
    <location>
        <begin position="1"/>
        <end position="25"/>
    </location>
</feature>
<feature type="transmembrane region" description="Helical" evidence="5">
    <location>
        <begin position="289"/>
        <end position="317"/>
    </location>
</feature>
<feature type="transmembrane region" description="Helical" evidence="5">
    <location>
        <begin position="231"/>
        <end position="253"/>
    </location>
</feature>
<evidence type="ECO:0000259" key="7">
    <source>
        <dbReference type="Pfam" id="PF02931"/>
    </source>
</evidence>
<dbReference type="InterPro" id="IPR006029">
    <property type="entry name" value="Neurotrans-gated_channel_TM"/>
</dbReference>
<dbReference type="InterPro" id="IPR006201">
    <property type="entry name" value="Neur_channel"/>
</dbReference>
<comment type="caution">
    <text evidence="9">The sequence shown here is derived from an EMBL/GenBank/DDBJ whole genome shotgun (WGS) entry which is preliminary data.</text>
</comment>
<proteinExistence type="predicted"/>
<comment type="subcellular location">
    <subcellularLocation>
        <location evidence="1">Membrane</location>
        <topology evidence="1">Multi-pass membrane protein</topology>
    </subcellularLocation>
</comment>